<dbReference type="PANTHER" id="PTHR23518">
    <property type="entry name" value="C-METHYLTRANSFERASE"/>
    <property type="match status" value="1"/>
</dbReference>
<feature type="transmembrane region" description="Helical" evidence="6">
    <location>
        <begin position="274"/>
        <end position="294"/>
    </location>
</feature>
<feature type="transmembrane region" description="Helical" evidence="6">
    <location>
        <begin position="335"/>
        <end position="353"/>
    </location>
</feature>
<feature type="transmembrane region" description="Helical" evidence="6">
    <location>
        <begin position="365"/>
        <end position="385"/>
    </location>
</feature>
<comment type="caution">
    <text evidence="8">The sequence shown here is derived from an EMBL/GenBank/DDBJ whole genome shotgun (WGS) entry which is preliminary data.</text>
</comment>
<organism evidence="8 9">
    <name type="scientific">Paenibacillus filicis</name>
    <dbReference type="NCBI Taxonomy" id="669464"/>
    <lineage>
        <taxon>Bacteria</taxon>
        <taxon>Bacillati</taxon>
        <taxon>Bacillota</taxon>
        <taxon>Bacilli</taxon>
        <taxon>Bacillales</taxon>
        <taxon>Paenibacillaceae</taxon>
        <taxon>Paenibacillus</taxon>
    </lineage>
</organism>
<protein>
    <submittedName>
        <fullName evidence="8">MFS transporter</fullName>
    </submittedName>
</protein>
<dbReference type="Proteomes" id="UP001469365">
    <property type="component" value="Unassembled WGS sequence"/>
</dbReference>
<feature type="transmembrane region" description="Helical" evidence="6">
    <location>
        <begin position="162"/>
        <end position="183"/>
    </location>
</feature>
<dbReference type="EMBL" id="JBBPCC010000006">
    <property type="protein sequence ID" value="MEK8128429.1"/>
    <property type="molecule type" value="Genomic_DNA"/>
</dbReference>
<dbReference type="SUPFAM" id="SSF103473">
    <property type="entry name" value="MFS general substrate transporter"/>
    <property type="match status" value="1"/>
</dbReference>
<evidence type="ECO:0000259" key="7">
    <source>
        <dbReference type="PROSITE" id="PS50850"/>
    </source>
</evidence>
<feature type="transmembrane region" description="Helical" evidence="6">
    <location>
        <begin position="12"/>
        <end position="29"/>
    </location>
</feature>
<feature type="domain" description="Major facilitator superfamily (MFS) profile" evidence="7">
    <location>
        <begin position="10"/>
        <end position="388"/>
    </location>
</feature>
<dbReference type="Pfam" id="PF07690">
    <property type="entry name" value="MFS_1"/>
    <property type="match status" value="1"/>
</dbReference>
<evidence type="ECO:0000256" key="4">
    <source>
        <dbReference type="ARBA" id="ARBA00022989"/>
    </source>
</evidence>
<feature type="transmembrane region" description="Helical" evidence="6">
    <location>
        <begin position="208"/>
        <end position="231"/>
    </location>
</feature>
<dbReference type="PROSITE" id="PS50850">
    <property type="entry name" value="MFS"/>
    <property type="match status" value="1"/>
</dbReference>
<proteinExistence type="predicted"/>
<comment type="subcellular location">
    <subcellularLocation>
        <location evidence="1">Cell membrane</location>
        <topology evidence="1">Multi-pass membrane protein</topology>
    </subcellularLocation>
</comment>
<dbReference type="CDD" id="cd17490">
    <property type="entry name" value="MFS_YxlH_like"/>
    <property type="match status" value="1"/>
</dbReference>
<dbReference type="InterPro" id="IPR011701">
    <property type="entry name" value="MFS"/>
</dbReference>
<keyword evidence="3 6" id="KW-0812">Transmembrane</keyword>
<evidence type="ECO:0000256" key="1">
    <source>
        <dbReference type="ARBA" id="ARBA00004651"/>
    </source>
</evidence>
<keyword evidence="4 6" id="KW-1133">Transmembrane helix</keyword>
<dbReference type="InterPro" id="IPR001958">
    <property type="entry name" value="Tet-R_TetA/multi-R_MdtG-like"/>
</dbReference>
<dbReference type="PRINTS" id="PR01035">
    <property type="entry name" value="TCRTETA"/>
</dbReference>
<feature type="transmembrane region" description="Helical" evidence="6">
    <location>
        <begin position="134"/>
        <end position="156"/>
    </location>
</feature>
<feature type="transmembrane region" description="Helical" evidence="6">
    <location>
        <begin position="243"/>
        <end position="262"/>
    </location>
</feature>
<evidence type="ECO:0000313" key="8">
    <source>
        <dbReference type="EMBL" id="MEK8128429.1"/>
    </source>
</evidence>
<dbReference type="InterPro" id="IPR036259">
    <property type="entry name" value="MFS_trans_sf"/>
</dbReference>
<evidence type="ECO:0000256" key="5">
    <source>
        <dbReference type="ARBA" id="ARBA00023136"/>
    </source>
</evidence>
<evidence type="ECO:0000313" key="9">
    <source>
        <dbReference type="Proteomes" id="UP001469365"/>
    </source>
</evidence>
<feature type="transmembrane region" description="Helical" evidence="6">
    <location>
        <begin position="76"/>
        <end position="95"/>
    </location>
</feature>
<dbReference type="Gene3D" id="1.20.1250.20">
    <property type="entry name" value="MFS general substrate transporter like domains"/>
    <property type="match status" value="2"/>
</dbReference>
<keyword evidence="2" id="KW-0813">Transport</keyword>
<keyword evidence="9" id="KW-1185">Reference proteome</keyword>
<evidence type="ECO:0000256" key="2">
    <source>
        <dbReference type="ARBA" id="ARBA00022448"/>
    </source>
</evidence>
<name>A0ABU9DI40_9BACL</name>
<feature type="transmembrane region" description="Helical" evidence="6">
    <location>
        <begin position="41"/>
        <end position="64"/>
    </location>
</feature>
<accession>A0ABU9DI40</accession>
<dbReference type="PANTHER" id="PTHR23518:SF2">
    <property type="entry name" value="MAJOR FACILITATOR SUPERFAMILY TRANSPORTER"/>
    <property type="match status" value="1"/>
</dbReference>
<keyword evidence="5 6" id="KW-0472">Membrane</keyword>
<dbReference type="InterPro" id="IPR020846">
    <property type="entry name" value="MFS_dom"/>
</dbReference>
<evidence type="ECO:0000256" key="3">
    <source>
        <dbReference type="ARBA" id="ARBA00022692"/>
    </source>
</evidence>
<gene>
    <name evidence="8" type="ORF">WMW72_10985</name>
</gene>
<dbReference type="RefSeq" id="WP_341415510.1">
    <property type="nucleotide sequence ID" value="NZ_JBBPCC010000006.1"/>
</dbReference>
<feature type="transmembrane region" description="Helical" evidence="6">
    <location>
        <begin position="300"/>
        <end position="323"/>
    </location>
</feature>
<evidence type="ECO:0000256" key="6">
    <source>
        <dbReference type="SAM" id="Phobius"/>
    </source>
</evidence>
<sequence>MSNSVPSRKNRIVFVTVTLLFWCSLYVYVPVLSPYLEHMGMSYTVMGIVLGSYGLTQIVLRLPLGIASDKMNKRKPYVVIGMLSVALSCVCFAMGERLEWALAGRIMSGVAASTWVAFTVMFAGMYAKEQATRAMGMISLLTAGGQLLGMSVSGLLVEAGGYTLTFQMGAAIGLLGFALSFLLQEPQGTVARPSMSYGDLASVMKDRLLWKVSTLSILAHSVLFITMFGFTPSYALYLGADKVGLTMLVLAFMVPHALVAYLSGRVIAPRFGSWQVVFVGFVVSALCTAATSFVPGFGMLIFTQALNGAVQGLHFPLLLGLSIEHIEEKKRATAMGFYQAVYAIGMFAGPFLAGGLNEWGGLKSGFYFAGVLGVAASILTWRWFLSRSARSVGRPAAPSGGKTLGR</sequence>
<feature type="transmembrane region" description="Helical" evidence="6">
    <location>
        <begin position="107"/>
        <end position="127"/>
    </location>
</feature>
<reference evidence="8 9" key="1">
    <citation type="submission" date="2024-04" db="EMBL/GenBank/DDBJ databases">
        <title>draft genome sequnece of Paenibacillus filicis.</title>
        <authorList>
            <person name="Kim D.-U."/>
        </authorList>
    </citation>
    <scope>NUCLEOTIDE SEQUENCE [LARGE SCALE GENOMIC DNA]</scope>
    <source>
        <strain evidence="8 9">KACC14197</strain>
    </source>
</reference>